<keyword evidence="2" id="KW-1133">Transmembrane helix</keyword>
<protein>
    <submittedName>
        <fullName evidence="3">Uncharacterized protein</fullName>
    </submittedName>
</protein>
<evidence type="ECO:0000256" key="1">
    <source>
        <dbReference type="SAM" id="MobiDB-lite"/>
    </source>
</evidence>
<feature type="transmembrane region" description="Helical" evidence="2">
    <location>
        <begin position="88"/>
        <end position="107"/>
    </location>
</feature>
<feature type="region of interest" description="Disordered" evidence="1">
    <location>
        <begin position="1"/>
        <end position="59"/>
    </location>
</feature>
<dbReference type="RefSeq" id="XP_018282083.1">
    <property type="nucleotide sequence ID" value="XM_018425098.1"/>
</dbReference>
<keyword evidence="4" id="KW-1185">Reference proteome</keyword>
<dbReference type="EMBL" id="KQ087180">
    <property type="protein sequence ID" value="KLT45592.1"/>
    <property type="molecule type" value="Genomic_DNA"/>
</dbReference>
<sequence>MSRRSSVAESTLSRINWGSVPPPLMPPSAKTPENPLRRLSMAASELPARAPDSPERRQRRESLAALYPPTPEGVIALARDAASNHSSYWTNVYLLLILPPVLAFALARRAGAAAAAHAASTYALLTQDPSDPEYTQAGAVQIAAHLLLVPVLIATLYLARDHPLVEYAASALLGITVVALLPMRPLAGVIRTMGRARARTAAHVGAHVEIYVLLATVLGIALGLYALIDYINDEIQYEHFAREGAGQIQSELAQQVVALRAELAALKAAAKATANAA</sequence>
<reference evidence="3 4" key="1">
    <citation type="submission" date="2015-03" db="EMBL/GenBank/DDBJ databases">
        <title>Genomics and transcriptomics of the oil-accumulating basidiomycete yeast T. oleaginosus allow insights into substrate utilization and the diverse evolutionary trajectories of mating systems in fungi.</title>
        <authorList>
            <consortium name="DOE Joint Genome Institute"/>
            <person name="Kourist R."/>
            <person name="Kracht O."/>
            <person name="Bracharz F."/>
            <person name="Lipzen A."/>
            <person name="Nolan M."/>
            <person name="Ohm R."/>
            <person name="Grigoriev I."/>
            <person name="Sun S."/>
            <person name="Heitman J."/>
            <person name="Bruck T."/>
            <person name="Nowrousian M."/>
        </authorList>
    </citation>
    <scope>NUCLEOTIDE SEQUENCE [LARGE SCALE GENOMIC DNA]</scope>
    <source>
        <strain evidence="3 4">IBC0246</strain>
    </source>
</reference>
<feature type="compositionally biased region" description="Polar residues" evidence="1">
    <location>
        <begin position="1"/>
        <end position="16"/>
    </location>
</feature>
<organism evidence="3 4">
    <name type="scientific">Cutaneotrichosporon oleaginosum</name>
    <dbReference type="NCBI Taxonomy" id="879819"/>
    <lineage>
        <taxon>Eukaryota</taxon>
        <taxon>Fungi</taxon>
        <taxon>Dikarya</taxon>
        <taxon>Basidiomycota</taxon>
        <taxon>Agaricomycotina</taxon>
        <taxon>Tremellomycetes</taxon>
        <taxon>Trichosporonales</taxon>
        <taxon>Trichosporonaceae</taxon>
        <taxon>Cutaneotrichosporon</taxon>
    </lineage>
</organism>
<evidence type="ECO:0000256" key="2">
    <source>
        <dbReference type="SAM" id="Phobius"/>
    </source>
</evidence>
<keyword evidence="2" id="KW-0812">Transmembrane</keyword>
<name>A0A0J0XWZ9_9TREE</name>
<gene>
    <name evidence="3" type="ORF">CC85DRAFT_299251</name>
</gene>
<accession>A0A0J0XWZ9</accession>
<dbReference type="Proteomes" id="UP000053611">
    <property type="component" value="Unassembled WGS sequence"/>
</dbReference>
<dbReference type="GeneID" id="28985701"/>
<feature type="transmembrane region" description="Helical" evidence="2">
    <location>
        <begin position="171"/>
        <end position="190"/>
    </location>
</feature>
<proteinExistence type="predicted"/>
<evidence type="ECO:0000313" key="4">
    <source>
        <dbReference type="Proteomes" id="UP000053611"/>
    </source>
</evidence>
<evidence type="ECO:0000313" key="3">
    <source>
        <dbReference type="EMBL" id="KLT45592.1"/>
    </source>
</evidence>
<feature type="transmembrane region" description="Helical" evidence="2">
    <location>
        <begin position="139"/>
        <end position="159"/>
    </location>
</feature>
<keyword evidence="2" id="KW-0472">Membrane</keyword>
<feature type="transmembrane region" description="Helical" evidence="2">
    <location>
        <begin position="210"/>
        <end position="228"/>
    </location>
</feature>
<dbReference type="AlphaFoldDB" id="A0A0J0XWZ9"/>